<evidence type="ECO:0000313" key="3">
    <source>
        <dbReference type="EMBL" id="MDH8677105.1"/>
    </source>
</evidence>
<reference evidence="3 4" key="1">
    <citation type="submission" date="2023-04" db="EMBL/GenBank/DDBJ databases">
        <title>Fusibacter bizertensis strain WBS, isolated from littoral bottom sediments of the Arctic seas - biochemical and genomic analysis.</title>
        <authorList>
            <person name="Brioukhanov A.L."/>
        </authorList>
    </citation>
    <scope>NUCLEOTIDE SEQUENCE [LARGE SCALE GENOMIC DNA]</scope>
    <source>
        <strain evidence="3 4">WBS</strain>
    </source>
</reference>
<organism evidence="3 4">
    <name type="scientific">Fusibacter bizertensis</name>
    <dbReference type="NCBI Taxonomy" id="1488331"/>
    <lineage>
        <taxon>Bacteria</taxon>
        <taxon>Bacillati</taxon>
        <taxon>Bacillota</taxon>
        <taxon>Clostridia</taxon>
        <taxon>Eubacteriales</taxon>
        <taxon>Eubacteriales Family XII. Incertae Sedis</taxon>
        <taxon>Fusibacter</taxon>
    </lineage>
</organism>
<dbReference type="SUPFAM" id="SSF54001">
    <property type="entry name" value="Cysteine proteinases"/>
    <property type="match status" value="1"/>
</dbReference>
<dbReference type="InterPro" id="IPR002931">
    <property type="entry name" value="Transglutaminase-like"/>
</dbReference>
<evidence type="ECO:0000256" key="1">
    <source>
        <dbReference type="SAM" id="SignalP"/>
    </source>
</evidence>
<feature type="domain" description="Transglutaminase-like" evidence="2">
    <location>
        <begin position="186"/>
        <end position="244"/>
    </location>
</feature>
<evidence type="ECO:0000259" key="2">
    <source>
        <dbReference type="SMART" id="SM00460"/>
    </source>
</evidence>
<dbReference type="InterPro" id="IPR038765">
    <property type="entry name" value="Papain-like_cys_pep_sf"/>
</dbReference>
<comment type="caution">
    <text evidence="3">The sequence shown here is derived from an EMBL/GenBank/DDBJ whole genome shotgun (WGS) entry which is preliminary data.</text>
</comment>
<keyword evidence="4" id="KW-1185">Reference proteome</keyword>
<dbReference type="RefSeq" id="WP_281092901.1">
    <property type="nucleotide sequence ID" value="NZ_JARYZI010000001.1"/>
</dbReference>
<dbReference type="PANTHER" id="PTHR33490">
    <property type="entry name" value="BLR5614 PROTEIN-RELATED"/>
    <property type="match status" value="1"/>
</dbReference>
<dbReference type="Proteomes" id="UP001158045">
    <property type="component" value="Unassembled WGS sequence"/>
</dbReference>
<dbReference type="Gene3D" id="3.10.620.30">
    <property type="match status" value="1"/>
</dbReference>
<name>A0ABT6N9M4_9FIRM</name>
<dbReference type="Pfam" id="PF01841">
    <property type="entry name" value="Transglut_core"/>
    <property type="match status" value="1"/>
</dbReference>
<sequence>MNKKMRLIFCMLVVFATLSASSSFGVTKEVKETIDVTNLSKGVIDVTYKAADALKYKVLISKGESKIAYPFASDGSTTSYPLQLGNGTYKVGLLKNVSGTKYVYVAQKTIELELKDPNIVFLNSIQNVKWDEELKAIEFGKDLLEKSTTDNKRLQVLYGYLVKNMKYDYDKIPTLTSDYIPSVEKTYEDLKGICYDYSALFASIERSHGIPTKLVKGYSKYVNGYHAWNEILIDGKWVIVDNTVDSTWKGSSSSVTMIKNAKYYTKVNEY</sequence>
<proteinExistence type="predicted"/>
<protein>
    <submittedName>
        <fullName evidence="3">Transglutaminase-like domain-containing protein</fullName>
    </submittedName>
</protein>
<feature type="chain" id="PRO_5046469876" evidence="1">
    <location>
        <begin position="26"/>
        <end position="270"/>
    </location>
</feature>
<dbReference type="EMBL" id="JARYZI010000001">
    <property type="protein sequence ID" value="MDH8677105.1"/>
    <property type="molecule type" value="Genomic_DNA"/>
</dbReference>
<feature type="signal peptide" evidence="1">
    <location>
        <begin position="1"/>
        <end position="25"/>
    </location>
</feature>
<evidence type="ECO:0000313" key="4">
    <source>
        <dbReference type="Proteomes" id="UP001158045"/>
    </source>
</evidence>
<dbReference type="SMART" id="SM00460">
    <property type="entry name" value="TGc"/>
    <property type="match status" value="1"/>
</dbReference>
<keyword evidence="1" id="KW-0732">Signal</keyword>
<gene>
    <name evidence="3" type="ORF">QE109_03035</name>
</gene>
<accession>A0ABT6N9M4</accession>